<reference evidence="1" key="2">
    <citation type="submission" date="2015-06" db="UniProtKB">
        <authorList>
            <consortium name="EnsemblMetazoa"/>
        </authorList>
    </citation>
    <scope>IDENTIFICATION</scope>
</reference>
<dbReference type="EMBL" id="CAEY01000698">
    <property type="status" value="NOT_ANNOTATED_CDS"/>
    <property type="molecule type" value="Genomic_DNA"/>
</dbReference>
<reference evidence="2" key="1">
    <citation type="submission" date="2011-08" db="EMBL/GenBank/DDBJ databases">
        <authorList>
            <person name="Rombauts S."/>
        </authorList>
    </citation>
    <scope>NUCLEOTIDE SEQUENCE</scope>
    <source>
        <strain evidence="2">London</strain>
    </source>
</reference>
<dbReference type="Proteomes" id="UP000015104">
    <property type="component" value="Unassembled WGS sequence"/>
</dbReference>
<accession>T1KY23</accession>
<evidence type="ECO:0000313" key="1">
    <source>
        <dbReference type="EnsemblMetazoa" id="tetur26g02200.1"/>
    </source>
</evidence>
<dbReference type="AlphaFoldDB" id="T1KY23"/>
<dbReference type="EnsemblMetazoa" id="tetur26g02200.1">
    <property type="protein sequence ID" value="tetur26g02200.1"/>
    <property type="gene ID" value="tetur26g02200"/>
</dbReference>
<dbReference type="HOGENOM" id="CLU_3413383_0_0_1"/>
<organism evidence="1 2">
    <name type="scientific">Tetranychus urticae</name>
    <name type="common">Two-spotted spider mite</name>
    <dbReference type="NCBI Taxonomy" id="32264"/>
    <lineage>
        <taxon>Eukaryota</taxon>
        <taxon>Metazoa</taxon>
        <taxon>Ecdysozoa</taxon>
        <taxon>Arthropoda</taxon>
        <taxon>Chelicerata</taxon>
        <taxon>Arachnida</taxon>
        <taxon>Acari</taxon>
        <taxon>Acariformes</taxon>
        <taxon>Trombidiformes</taxon>
        <taxon>Prostigmata</taxon>
        <taxon>Eleutherengona</taxon>
        <taxon>Raphignathae</taxon>
        <taxon>Tetranychoidea</taxon>
        <taxon>Tetranychidae</taxon>
        <taxon>Tetranychus</taxon>
    </lineage>
</organism>
<name>T1KY23_TETUR</name>
<sequence>MGISPSTSHQMGNTYVTTKNKWYELVFP</sequence>
<keyword evidence="2" id="KW-1185">Reference proteome</keyword>
<evidence type="ECO:0000313" key="2">
    <source>
        <dbReference type="Proteomes" id="UP000015104"/>
    </source>
</evidence>
<protein>
    <submittedName>
        <fullName evidence="1">Uncharacterized protein</fullName>
    </submittedName>
</protein>
<proteinExistence type="predicted"/>